<gene>
    <name evidence="4" type="ORF">MSAN_00751700</name>
</gene>
<dbReference type="Proteomes" id="UP000623467">
    <property type="component" value="Unassembled WGS sequence"/>
</dbReference>
<organism evidence="4 5">
    <name type="scientific">Mycena sanguinolenta</name>
    <dbReference type="NCBI Taxonomy" id="230812"/>
    <lineage>
        <taxon>Eukaryota</taxon>
        <taxon>Fungi</taxon>
        <taxon>Dikarya</taxon>
        <taxon>Basidiomycota</taxon>
        <taxon>Agaricomycotina</taxon>
        <taxon>Agaricomycetes</taxon>
        <taxon>Agaricomycetidae</taxon>
        <taxon>Agaricales</taxon>
        <taxon>Marasmiineae</taxon>
        <taxon>Mycenaceae</taxon>
        <taxon>Mycena</taxon>
    </lineage>
</organism>
<dbReference type="InterPro" id="IPR050272">
    <property type="entry name" value="Isochorismatase-like_hydrls"/>
</dbReference>
<dbReference type="Pfam" id="PF00857">
    <property type="entry name" value="Isochorismatase"/>
    <property type="match status" value="1"/>
</dbReference>
<accession>A0A8H6Z5F9</accession>
<sequence length="216" mass="22894">MSPKMSPLVSGLPNTALVVIDVQQAFNLDPNYLTLERSTPKLESNIASLLAAFRAKNLPIIHIHHVNTKNEKSFWYEATRPEGVLPMDYVAPQGDEPVLRKYDKSSGFGACLVADGTTLSELLNARGIRTVILVGISSPHCVSSTARSAGDRGFSVVVVGDATATYAASVVDFGGCKGDSEGGNSWGAETVHGVAMAHLHGELANVVTTAEVLKYL</sequence>
<evidence type="ECO:0000313" key="5">
    <source>
        <dbReference type="Proteomes" id="UP000623467"/>
    </source>
</evidence>
<evidence type="ECO:0000256" key="1">
    <source>
        <dbReference type="ARBA" id="ARBA00006336"/>
    </source>
</evidence>
<evidence type="ECO:0000313" key="4">
    <source>
        <dbReference type="EMBL" id="KAF7371162.1"/>
    </source>
</evidence>
<dbReference type="Gene3D" id="3.40.50.850">
    <property type="entry name" value="Isochorismatase-like"/>
    <property type="match status" value="1"/>
</dbReference>
<keyword evidence="2 4" id="KW-0378">Hydrolase</keyword>
<evidence type="ECO:0000259" key="3">
    <source>
        <dbReference type="Pfam" id="PF00857"/>
    </source>
</evidence>
<reference evidence="4" key="1">
    <citation type="submission" date="2020-05" db="EMBL/GenBank/DDBJ databases">
        <title>Mycena genomes resolve the evolution of fungal bioluminescence.</title>
        <authorList>
            <person name="Tsai I.J."/>
        </authorList>
    </citation>
    <scope>NUCLEOTIDE SEQUENCE</scope>
    <source>
        <strain evidence="4">160909Yilan</strain>
    </source>
</reference>
<dbReference type="GO" id="GO:0016787">
    <property type="term" value="F:hydrolase activity"/>
    <property type="evidence" value="ECO:0007669"/>
    <property type="project" value="UniProtKB-KW"/>
</dbReference>
<dbReference type="AlphaFoldDB" id="A0A8H6Z5F9"/>
<dbReference type="InterPro" id="IPR000868">
    <property type="entry name" value="Isochorismatase-like_dom"/>
</dbReference>
<dbReference type="SUPFAM" id="SSF52499">
    <property type="entry name" value="Isochorismatase-like hydrolases"/>
    <property type="match status" value="1"/>
</dbReference>
<dbReference type="InterPro" id="IPR036380">
    <property type="entry name" value="Isochorismatase-like_sf"/>
</dbReference>
<dbReference type="PANTHER" id="PTHR43540:SF1">
    <property type="entry name" value="ISOCHORISMATASE HYDROLASE"/>
    <property type="match status" value="1"/>
</dbReference>
<proteinExistence type="inferred from homology"/>
<protein>
    <submittedName>
        <fullName evidence="4">Cysteine hydrolase</fullName>
    </submittedName>
</protein>
<evidence type="ECO:0000256" key="2">
    <source>
        <dbReference type="ARBA" id="ARBA00022801"/>
    </source>
</evidence>
<dbReference type="OrthoDB" id="167809at2759"/>
<name>A0A8H6Z5F9_9AGAR</name>
<comment type="similarity">
    <text evidence="1">Belongs to the isochorismatase family.</text>
</comment>
<keyword evidence="5" id="KW-1185">Reference proteome</keyword>
<dbReference type="EMBL" id="JACAZH010000004">
    <property type="protein sequence ID" value="KAF7371162.1"/>
    <property type="molecule type" value="Genomic_DNA"/>
</dbReference>
<comment type="caution">
    <text evidence="4">The sequence shown here is derived from an EMBL/GenBank/DDBJ whole genome shotgun (WGS) entry which is preliminary data.</text>
</comment>
<dbReference type="PANTHER" id="PTHR43540">
    <property type="entry name" value="PEROXYUREIDOACRYLATE/UREIDOACRYLATE AMIDOHYDROLASE-RELATED"/>
    <property type="match status" value="1"/>
</dbReference>
<feature type="domain" description="Isochorismatase-like" evidence="3">
    <location>
        <begin position="15"/>
        <end position="168"/>
    </location>
</feature>